<evidence type="ECO:0000313" key="10">
    <source>
        <dbReference type="Proteomes" id="UP001498238"/>
    </source>
</evidence>
<keyword evidence="2 7" id="KW-0813">Transport</keyword>
<gene>
    <name evidence="9" type="ORF">NCCP602_03090</name>
</gene>
<keyword evidence="5 7" id="KW-1133">Transmembrane helix</keyword>
<feature type="domain" description="ABC transmembrane type-1" evidence="8">
    <location>
        <begin position="91"/>
        <end position="270"/>
    </location>
</feature>
<dbReference type="PANTHER" id="PTHR47737">
    <property type="entry name" value="GLYCINE BETAINE/PROLINE BETAINE TRANSPORT SYSTEM PERMEASE PROTEIN PROW"/>
    <property type="match status" value="1"/>
</dbReference>
<dbReference type="PROSITE" id="PS50928">
    <property type="entry name" value="ABC_TM1"/>
    <property type="match status" value="1"/>
</dbReference>
<proteinExistence type="inferred from homology"/>
<keyword evidence="4 7" id="KW-0812">Transmembrane</keyword>
<evidence type="ECO:0000256" key="2">
    <source>
        <dbReference type="ARBA" id="ARBA00022448"/>
    </source>
</evidence>
<evidence type="ECO:0000256" key="6">
    <source>
        <dbReference type="ARBA" id="ARBA00023136"/>
    </source>
</evidence>
<name>A0ABP3C3V8_9MICO</name>
<protein>
    <submittedName>
        <fullName evidence="9">Proline/glycine betaine ABC transporter permease</fullName>
    </submittedName>
</protein>
<dbReference type="InterPro" id="IPR000515">
    <property type="entry name" value="MetI-like"/>
</dbReference>
<dbReference type="SUPFAM" id="SSF161098">
    <property type="entry name" value="MetI-like"/>
    <property type="match status" value="1"/>
</dbReference>
<evidence type="ECO:0000256" key="4">
    <source>
        <dbReference type="ARBA" id="ARBA00022692"/>
    </source>
</evidence>
<dbReference type="Gene3D" id="1.10.3720.10">
    <property type="entry name" value="MetI-like"/>
    <property type="match status" value="1"/>
</dbReference>
<evidence type="ECO:0000259" key="8">
    <source>
        <dbReference type="PROSITE" id="PS50928"/>
    </source>
</evidence>
<reference evidence="9 10" key="1">
    <citation type="submission" date="2024-01" db="EMBL/GenBank/DDBJ databases">
        <title>Characterization of antibiotic resistant novel bacterial strains and their environmental applications.</title>
        <authorList>
            <person name="Manzoor S."/>
            <person name="Abbas S."/>
            <person name="Arshad M."/>
            <person name="Ahmed I."/>
        </authorList>
    </citation>
    <scope>NUCLEOTIDE SEQUENCE [LARGE SCALE GENOMIC DNA]</scope>
    <source>
        <strain evidence="9 10">NCCP-602</strain>
    </source>
</reference>
<evidence type="ECO:0000256" key="7">
    <source>
        <dbReference type="RuleBase" id="RU363032"/>
    </source>
</evidence>
<feature type="transmembrane region" description="Helical" evidence="7">
    <location>
        <begin position="139"/>
        <end position="165"/>
    </location>
</feature>
<evidence type="ECO:0000256" key="1">
    <source>
        <dbReference type="ARBA" id="ARBA00004141"/>
    </source>
</evidence>
<evidence type="ECO:0000313" key="9">
    <source>
        <dbReference type="EMBL" id="GAA0034348.1"/>
    </source>
</evidence>
<feature type="transmembrane region" description="Helical" evidence="7">
    <location>
        <begin position="251"/>
        <end position="274"/>
    </location>
</feature>
<dbReference type="Pfam" id="PF00528">
    <property type="entry name" value="BPD_transp_1"/>
    <property type="match status" value="1"/>
</dbReference>
<evidence type="ECO:0000256" key="3">
    <source>
        <dbReference type="ARBA" id="ARBA00022475"/>
    </source>
</evidence>
<dbReference type="EMBL" id="BAAAAF010000001">
    <property type="protein sequence ID" value="GAA0034348.1"/>
    <property type="molecule type" value="Genomic_DNA"/>
</dbReference>
<dbReference type="InterPro" id="IPR035906">
    <property type="entry name" value="MetI-like_sf"/>
</dbReference>
<keyword evidence="3" id="KW-1003">Cell membrane</keyword>
<feature type="transmembrane region" description="Helical" evidence="7">
    <location>
        <begin position="217"/>
        <end position="245"/>
    </location>
</feature>
<dbReference type="Proteomes" id="UP001498238">
    <property type="component" value="Unassembled WGS sequence"/>
</dbReference>
<comment type="caution">
    <text evidence="9">The sequence shown here is derived from an EMBL/GenBank/DDBJ whole genome shotgun (WGS) entry which is preliminary data.</text>
</comment>
<feature type="transmembrane region" description="Helical" evidence="7">
    <location>
        <begin position="94"/>
        <end position="119"/>
    </location>
</feature>
<dbReference type="PANTHER" id="PTHR47737:SF1">
    <property type="entry name" value="GLYCINE BETAINE_PROLINE BETAINE TRANSPORT SYSTEM PERMEASE PROTEIN PROW"/>
    <property type="match status" value="1"/>
</dbReference>
<comment type="subcellular location">
    <subcellularLocation>
        <location evidence="7">Cell membrane</location>
        <topology evidence="7">Multi-pass membrane protein</topology>
    </subcellularLocation>
    <subcellularLocation>
        <location evidence="1">Membrane</location>
        <topology evidence="1">Multi-pass membrane protein</topology>
    </subcellularLocation>
</comment>
<keyword evidence="10" id="KW-1185">Reference proteome</keyword>
<dbReference type="RefSeq" id="WP_339391329.1">
    <property type="nucleotide sequence ID" value="NZ_BAAAAF010000001.1"/>
</dbReference>
<evidence type="ECO:0000256" key="5">
    <source>
        <dbReference type="ARBA" id="ARBA00022989"/>
    </source>
</evidence>
<comment type="similarity">
    <text evidence="7">Belongs to the binding-protein-dependent transport system permease family.</text>
</comment>
<keyword evidence="6 7" id="KW-0472">Membrane</keyword>
<sequence length="290" mass="30773">MDLLNPRIPLGTWISDFLDWFTVAFRWLLDLITFILGGLYDVLYLVFSSPVYWVMIIIFAVIAYFAAGWKVALFTLIGFYVVRALDQWDNTMSTLALVLVAVIVALVISIPLGILAAKVNWVSAVVKPILDFMQSMPALAYLVPAIIMFGIGQVPGAIATVIFALPPGVRLTELAIRQVNTEVVEAGQAFGASPSHILAKIQIPLAMPTIMAGINQVIMLALSMVVLAGMVGAGGLGGAVVGAISALDVPLAVEAGLAVVIVAIFLDRVTAALGNRTPIERARRAASASS</sequence>
<feature type="transmembrane region" description="Helical" evidence="7">
    <location>
        <begin position="27"/>
        <end position="47"/>
    </location>
</feature>
<accession>A0ABP3C3V8</accession>
<dbReference type="CDD" id="cd06261">
    <property type="entry name" value="TM_PBP2"/>
    <property type="match status" value="1"/>
</dbReference>
<organism evidence="9 10">
    <name type="scientific">Brevibacterium metallidurans</name>
    <dbReference type="NCBI Taxonomy" id="1482676"/>
    <lineage>
        <taxon>Bacteria</taxon>
        <taxon>Bacillati</taxon>
        <taxon>Actinomycetota</taxon>
        <taxon>Actinomycetes</taxon>
        <taxon>Micrococcales</taxon>
        <taxon>Brevibacteriaceae</taxon>
        <taxon>Brevibacterium</taxon>
    </lineage>
</organism>
<feature type="transmembrane region" description="Helical" evidence="7">
    <location>
        <begin position="53"/>
        <end position="82"/>
    </location>
</feature>